<gene>
    <name evidence="4" type="ORF">K8V32_03875</name>
</gene>
<dbReference type="EMBL" id="DYXC01000051">
    <property type="protein sequence ID" value="HJF13927.1"/>
    <property type="molecule type" value="Genomic_DNA"/>
</dbReference>
<accession>A0A921K6Y1</accession>
<evidence type="ECO:0000256" key="3">
    <source>
        <dbReference type="ARBA" id="ARBA00022842"/>
    </source>
</evidence>
<comment type="caution">
    <text evidence="4">The sequence shown here is derived from an EMBL/GenBank/DDBJ whole genome shotgun (WGS) entry which is preliminary data.</text>
</comment>
<evidence type="ECO:0000313" key="4">
    <source>
        <dbReference type="EMBL" id="HJF13927.1"/>
    </source>
</evidence>
<dbReference type="Proteomes" id="UP000703315">
    <property type="component" value="Unassembled WGS sequence"/>
</dbReference>
<comment type="cofactor">
    <cofactor evidence="1">
        <name>Mg(2+)</name>
        <dbReference type="ChEBI" id="CHEBI:18420"/>
    </cofactor>
</comment>
<evidence type="ECO:0000313" key="5">
    <source>
        <dbReference type="Proteomes" id="UP000703315"/>
    </source>
</evidence>
<sequence length="239" mass="26442">MLVQSVLFDVDDTLVNLTGAQHIAFRQQLTTQFGDRVSSHPAMAVAAEAFVHDPKDYYNSYINGKLSFGEQRMARVVDAMEILQLDGEPDEELWIVGYEDIVSQHWKPFDDVPPLLESLTDRGIAYGAATNNVTDYQAHKLEQAGLPFDLVIGTDVTGKPKPHASMFLEGARQLGTDPQNTLMIGDDVINDGLGARNAGLISLLVDRDNTRTNPERVYKVASLSDVLHIPSLCFDNREI</sequence>
<organism evidence="4 5">
    <name type="scientific">Enteractinococcus helveticum</name>
    <dbReference type="NCBI Taxonomy" id="1837282"/>
    <lineage>
        <taxon>Bacteria</taxon>
        <taxon>Bacillati</taxon>
        <taxon>Actinomycetota</taxon>
        <taxon>Actinomycetes</taxon>
        <taxon>Micrococcales</taxon>
        <taxon>Micrococcaceae</taxon>
    </lineage>
</organism>
<dbReference type="SFLD" id="SFLDS00003">
    <property type="entry name" value="Haloacid_Dehalogenase"/>
    <property type="match status" value="1"/>
</dbReference>
<dbReference type="InterPro" id="IPR023214">
    <property type="entry name" value="HAD_sf"/>
</dbReference>
<dbReference type="InterPro" id="IPR036412">
    <property type="entry name" value="HAD-like_sf"/>
</dbReference>
<proteinExistence type="predicted"/>
<dbReference type="Gene3D" id="3.40.50.1000">
    <property type="entry name" value="HAD superfamily/HAD-like"/>
    <property type="match status" value="1"/>
</dbReference>
<dbReference type="RefSeq" id="WP_303903163.1">
    <property type="nucleotide sequence ID" value="NZ_DYXC01000051.1"/>
</dbReference>
<dbReference type="InterPro" id="IPR006439">
    <property type="entry name" value="HAD-SF_hydro_IA"/>
</dbReference>
<dbReference type="NCBIfam" id="TIGR01549">
    <property type="entry name" value="HAD-SF-IA-v1"/>
    <property type="match status" value="1"/>
</dbReference>
<protein>
    <submittedName>
        <fullName evidence="4">HAD family hydrolase</fullName>
    </submittedName>
</protein>
<dbReference type="InterPro" id="IPR051400">
    <property type="entry name" value="HAD-like_hydrolase"/>
</dbReference>
<evidence type="ECO:0000256" key="2">
    <source>
        <dbReference type="ARBA" id="ARBA00022801"/>
    </source>
</evidence>
<keyword evidence="2 4" id="KW-0378">Hydrolase</keyword>
<dbReference type="SUPFAM" id="SSF56784">
    <property type="entry name" value="HAD-like"/>
    <property type="match status" value="1"/>
</dbReference>
<evidence type="ECO:0000256" key="1">
    <source>
        <dbReference type="ARBA" id="ARBA00001946"/>
    </source>
</evidence>
<name>A0A921K6Y1_9MICC</name>
<dbReference type="GO" id="GO:0044281">
    <property type="term" value="P:small molecule metabolic process"/>
    <property type="evidence" value="ECO:0007669"/>
    <property type="project" value="UniProtKB-ARBA"/>
</dbReference>
<dbReference type="GO" id="GO:0016787">
    <property type="term" value="F:hydrolase activity"/>
    <property type="evidence" value="ECO:0007669"/>
    <property type="project" value="UniProtKB-KW"/>
</dbReference>
<keyword evidence="3" id="KW-0460">Magnesium</keyword>
<dbReference type="AlphaFoldDB" id="A0A921K6Y1"/>
<dbReference type="Gene3D" id="1.20.120.1600">
    <property type="match status" value="1"/>
</dbReference>
<dbReference type="SFLD" id="SFLDG01129">
    <property type="entry name" value="C1.5:_HAD__Beta-PGM__Phosphata"/>
    <property type="match status" value="1"/>
</dbReference>
<reference evidence="4" key="2">
    <citation type="submission" date="2021-09" db="EMBL/GenBank/DDBJ databases">
        <authorList>
            <person name="Gilroy R."/>
        </authorList>
    </citation>
    <scope>NUCLEOTIDE SEQUENCE</scope>
    <source>
        <strain evidence="4">ChiHjej13B12-14962</strain>
    </source>
</reference>
<dbReference type="PRINTS" id="PR00413">
    <property type="entry name" value="HADHALOGNASE"/>
</dbReference>
<dbReference type="Pfam" id="PF00702">
    <property type="entry name" value="Hydrolase"/>
    <property type="match status" value="1"/>
</dbReference>
<dbReference type="PANTHER" id="PTHR46470">
    <property type="entry name" value="N-ACYLNEURAMINATE-9-PHOSPHATASE"/>
    <property type="match status" value="1"/>
</dbReference>
<reference evidence="4" key="1">
    <citation type="journal article" date="2021" name="PeerJ">
        <title>Extensive microbial diversity within the chicken gut microbiome revealed by metagenomics and culture.</title>
        <authorList>
            <person name="Gilroy R."/>
            <person name="Ravi A."/>
            <person name="Getino M."/>
            <person name="Pursley I."/>
            <person name="Horton D.L."/>
            <person name="Alikhan N.F."/>
            <person name="Baker D."/>
            <person name="Gharbi K."/>
            <person name="Hall N."/>
            <person name="Watson M."/>
            <person name="Adriaenssens E.M."/>
            <person name="Foster-Nyarko E."/>
            <person name="Jarju S."/>
            <person name="Secka A."/>
            <person name="Antonio M."/>
            <person name="Oren A."/>
            <person name="Chaudhuri R.R."/>
            <person name="La Ragione R."/>
            <person name="Hildebrand F."/>
            <person name="Pallen M.J."/>
        </authorList>
    </citation>
    <scope>NUCLEOTIDE SEQUENCE</scope>
    <source>
        <strain evidence="4">ChiHjej13B12-14962</strain>
    </source>
</reference>